<name>A0A8S4QUQ8_9NEOP</name>
<feature type="domain" description="XRCC4 coiled-coil" evidence="7">
    <location>
        <begin position="140"/>
        <end position="200"/>
    </location>
</feature>
<organism evidence="8 9">
    <name type="scientific">Pararge aegeria aegeria</name>
    <dbReference type="NCBI Taxonomy" id="348720"/>
    <lineage>
        <taxon>Eukaryota</taxon>
        <taxon>Metazoa</taxon>
        <taxon>Ecdysozoa</taxon>
        <taxon>Arthropoda</taxon>
        <taxon>Hexapoda</taxon>
        <taxon>Insecta</taxon>
        <taxon>Pterygota</taxon>
        <taxon>Neoptera</taxon>
        <taxon>Endopterygota</taxon>
        <taxon>Lepidoptera</taxon>
        <taxon>Glossata</taxon>
        <taxon>Ditrysia</taxon>
        <taxon>Papilionoidea</taxon>
        <taxon>Nymphalidae</taxon>
        <taxon>Satyrinae</taxon>
        <taxon>Satyrini</taxon>
        <taxon>Parargina</taxon>
        <taxon>Pararge</taxon>
    </lineage>
</organism>
<comment type="caution">
    <text evidence="8">The sequence shown here is derived from an EMBL/GenBank/DDBJ whole genome shotgun (WGS) entry which is preliminary data.</text>
</comment>
<evidence type="ECO:0000256" key="5">
    <source>
        <dbReference type="SAM" id="Coils"/>
    </source>
</evidence>
<keyword evidence="2" id="KW-0227">DNA damage</keyword>
<dbReference type="Pfam" id="PF21924">
    <property type="entry name" value="XRCC4_CC"/>
    <property type="match status" value="1"/>
</dbReference>
<evidence type="ECO:0000259" key="7">
    <source>
        <dbReference type="Pfam" id="PF21924"/>
    </source>
</evidence>
<feature type="coiled-coil region" evidence="5">
    <location>
        <begin position="140"/>
        <end position="174"/>
    </location>
</feature>
<dbReference type="EMBL" id="CAKXAJ010018867">
    <property type="protein sequence ID" value="CAH2217964.1"/>
    <property type="molecule type" value="Genomic_DNA"/>
</dbReference>
<dbReference type="AlphaFoldDB" id="A0A8S4QUQ8"/>
<dbReference type="Gene3D" id="2.170.210.10">
    <property type="entry name" value="DNA double-strand break repair and VJ recombination XRCC4, N-terminal"/>
    <property type="match status" value="1"/>
</dbReference>
<keyword evidence="5" id="KW-0175">Coiled coil</keyword>
<evidence type="ECO:0000256" key="2">
    <source>
        <dbReference type="ARBA" id="ARBA00022763"/>
    </source>
</evidence>
<feature type="domain" description="XRCC4 N-terminal" evidence="6">
    <location>
        <begin position="21"/>
        <end position="109"/>
    </location>
</feature>
<evidence type="ECO:0000259" key="6">
    <source>
        <dbReference type="Pfam" id="PF06632"/>
    </source>
</evidence>
<comment type="subcellular location">
    <subcellularLocation>
        <location evidence="1">Nucleus</location>
    </subcellularLocation>
</comment>
<dbReference type="Pfam" id="PF06632">
    <property type="entry name" value="XRCC4"/>
    <property type="match status" value="1"/>
</dbReference>
<dbReference type="OrthoDB" id="8064436at2759"/>
<evidence type="ECO:0000256" key="3">
    <source>
        <dbReference type="ARBA" id="ARBA00023204"/>
    </source>
</evidence>
<dbReference type="PANTHER" id="PTHR28559">
    <property type="entry name" value="DNA REPAIR PROTEIN XRCC4"/>
    <property type="match status" value="1"/>
</dbReference>
<protein>
    <submittedName>
        <fullName evidence="8">Jg14201 protein</fullName>
    </submittedName>
</protein>
<dbReference type="GO" id="GO:0003677">
    <property type="term" value="F:DNA binding"/>
    <property type="evidence" value="ECO:0007669"/>
    <property type="project" value="InterPro"/>
</dbReference>
<evidence type="ECO:0000313" key="8">
    <source>
        <dbReference type="EMBL" id="CAH2217964.1"/>
    </source>
</evidence>
<dbReference type="GO" id="GO:0032807">
    <property type="term" value="C:DNA ligase IV complex"/>
    <property type="evidence" value="ECO:0007669"/>
    <property type="project" value="TreeGrafter"/>
</dbReference>
<dbReference type="GO" id="GO:0006303">
    <property type="term" value="P:double-strand break repair via nonhomologous end joining"/>
    <property type="evidence" value="ECO:0007669"/>
    <property type="project" value="TreeGrafter"/>
</dbReference>
<dbReference type="PANTHER" id="PTHR28559:SF1">
    <property type="entry name" value="DNA REPAIR PROTEIN XRCC4"/>
    <property type="match status" value="1"/>
</dbReference>
<keyword evidence="9" id="KW-1185">Reference proteome</keyword>
<sequence length="207" mass="24359">MDYNSVTENFISKFEIKGKPVYAKILWQYTKGNLFHIKVFSEEHSWSGEFSNAMCTTFGENFDENHEQYSNNVKDALKLKNNMYVYDFLPVEGDSNVMKFYWKRTFVDSTATLVHGFVSVRKDELAGTKNDIIDFLINENKNLSSAVEDDKTKIEILQKDLENWKNEFDKFINMKNSLETSLYGKFVQLLNSKKKRIRELEEHLNDL</sequence>
<reference evidence="8" key="1">
    <citation type="submission" date="2022-03" db="EMBL/GenBank/DDBJ databases">
        <authorList>
            <person name="Lindestad O."/>
        </authorList>
    </citation>
    <scope>NUCLEOTIDE SEQUENCE</scope>
</reference>
<evidence type="ECO:0000256" key="1">
    <source>
        <dbReference type="ARBA" id="ARBA00004123"/>
    </source>
</evidence>
<keyword evidence="4" id="KW-0539">Nucleus</keyword>
<accession>A0A8S4QUQ8</accession>
<evidence type="ECO:0000313" key="9">
    <source>
        <dbReference type="Proteomes" id="UP000838756"/>
    </source>
</evidence>
<dbReference type="InterPro" id="IPR053961">
    <property type="entry name" value="XRCC4_N"/>
</dbReference>
<dbReference type="Proteomes" id="UP000838756">
    <property type="component" value="Unassembled WGS sequence"/>
</dbReference>
<dbReference type="Gene3D" id="1.20.5.370">
    <property type="match status" value="1"/>
</dbReference>
<dbReference type="SUPFAM" id="SSF58022">
    <property type="entry name" value="XRCC4, C-terminal oligomerization domain"/>
    <property type="match status" value="1"/>
</dbReference>
<evidence type="ECO:0000256" key="4">
    <source>
        <dbReference type="ARBA" id="ARBA00023242"/>
    </source>
</evidence>
<gene>
    <name evidence="8" type="primary">jg14201</name>
    <name evidence="8" type="ORF">PAEG_LOCUS5840</name>
</gene>
<dbReference type="InterPro" id="IPR010585">
    <property type="entry name" value="DNA_repair_prot_XRCC4"/>
</dbReference>
<proteinExistence type="predicted"/>
<dbReference type="InterPro" id="IPR014751">
    <property type="entry name" value="XRCC4-like_C"/>
</dbReference>
<keyword evidence="3" id="KW-0234">DNA repair</keyword>
<dbReference type="GO" id="GO:0005958">
    <property type="term" value="C:DNA-dependent protein kinase-DNA ligase 4 complex"/>
    <property type="evidence" value="ECO:0007669"/>
    <property type="project" value="TreeGrafter"/>
</dbReference>
<dbReference type="InterPro" id="IPR053962">
    <property type="entry name" value="XRCC4_CC"/>
</dbReference>
<dbReference type="GO" id="GO:0006310">
    <property type="term" value="P:DNA recombination"/>
    <property type="evidence" value="ECO:0007669"/>
    <property type="project" value="InterPro"/>
</dbReference>
<dbReference type="InterPro" id="IPR038051">
    <property type="entry name" value="XRCC4-like_N_sf"/>
</dbReference>
<dbReference type="GO" id="GO:0010165">
    <property type="term" value="P:response to X-ray"/>
    <property type="evidence" value="ECO:0007669"/>
    <property type="project" value="TreeGrafter"/>
</dbReference>